<dbReference type="EMBL" id="GBHO01009479">
    <property type="protein sequence ID" value="JAG34125.1"/>
    <property type="molecule type" value="Transcribed_RNA"/>
</dbReference>
<feature type="region of interest" description="Disordered" evidence="1">
    <location>
        <begin position="297"/>
        <end position="316"/>
    </location>
</feature>
<reference evidence="2" key="2">
    <citation type="submission" date="2014-07" db="EMBL/GenBank/DDBJ databases">
        <authorList>
            <person name="Hull J."/>
        </authorList>
    </citation>
    <scope>NUCLEOTIDE SEQUENCE</scope>
</reference>
<feature type="compositionally biased region" description="Basic residues" evidence="1">
    <location>
        <begin position="1"/>
        <end position="20"/>
    </location>
</feature>
<gene>
    <name evidence="2" type="ORF">CM83_7732</name>
</gene>
<feature type="region of interest" description="Disordered" evidence="1">
    <location>
        <begin position="351"/>
        <end position="373"/>
    </location>
</feature>
<accession>A0A0A9YX65</accession>
<feature type="compositionally biased region" description="Low complexity" evidence="1">
    <location>
        <begin position="215"/>
        <end position="226"/>
    </location>
</feature>
<evidence type="ECO:0000313" key="2">
    <source>
        <dbReference type="EMBL" id="JAG34125.1"/>
    </source>
</evidence>
<organism evidence="2">
    <name type="scientific">Lygus hesperus</name>
    <name type="common">Western plant bug</name>
    <dbReference type="NCBI Taxonomy" id="30085"/>
    <lineage>
        <taxon>Eukaryota</taxon>
        <taxon>Metazoa</taxon>
        <taxon>Ecdysozoa</taxon>
        <taxon>Arthropoda</taxon>
        <taxon>Hexapoda</taxon>
        <taxon>Insecta</taxon>
        <taxon>Pterygota</taxon>
        <taxon>Neoptera</taxon>
        <taxon>Paraneoptera</taxon>
        <taxon>Hemiptera</taxon>
        <taxon>Heteroptera</taxon>
        <taxon>Panheteroptera</taxon>
        <taxon>Cimicomorpha</taxon>
        <taxon>Miridae</taxon>
        <taxon>Mirini</taxon>
        <taxon>Lygus</taxon>
    </lineage>
</organism>
<protein>
    <submittedName>
        <fullName evidence="2">Uncharacterized protein</fullName>
    </submittedName>
</protein>
<feature type="region of interest" description="Disordered" evidence="1">
    <location>
        <begin position="1"/>
        <end position="75"/>
    </location>
</feature>
<name>A0A0A9YX65_LYGHE</name>
<feature type="region of interest" description="Disordered" evidence="1">
    <location>
        <begin position="117"/>
        <end position="281"/>
    </location>
</feature>
<dbReference type="AlphaFoldDB" id="A0A0A9YX65"/>
<feature type="compositionally biased region" description="Basic and acidic residues" evidence="1">
    <location>
        <begin position="264"/>
        <end position="281"/>
    </location>
</feature>
<evidence type="ECO:0000256" key="1">
    <source>
        <dbReference type="SAM" id="MobiDB-lite"/>
    </source>
</evidence>
<feature type="compositionally biased region" description="Basic and acidic residues" evidence="1">
    <location>
        <begin position="227"/>
        <end position="243"/>
    </location>
</feature>
<sequence length="463" mass="52617">MSSRIHLGKTTKKKVLHKKQPSANIKSHTKMKNRMKVEEDDDSDDSRSLECSFPIDYSTDATEDTNDTSYSSISQEFSDEEKVMKYYESKVRGNGLFELASDESSAGSDLPRRLKEMMNGFRKQNSQSRENSNLIPCKLSIEQTDKKPTSCTSTPKRKIKGGKAVSNRKVSEHGSKHQGRSSTRYNESVKLSGERRMTNNEQRVPPKDEAVFQKSSYASFSNYSRSSEWRNKPEESKKPKDGETGVDSLRQKLGRPPMMGLSETRSKTKSQDKVARAEGKERRNKIIEYLGQIDDAEKALLPPRRKGEDEESGDAVDTITSRDALLRKYGFELTSKDELLKLGGAADKKRRRQKRKILFPSSSSSSSGSDVTLDGKEVESTLKSFLGKGAEDIDVGEIVRHGRKWRNCFEDGECDCRPRNDKEMNVLKKMRKGNCSSFWIFSMEKILRIMSTPGKIYSRLMRR</sequence>
<proteinExistence type="predicted"/>
<reference evidence="2" key="1">
    <citation type="journal article" date="2014" name="PLoS ONE">
        <title>Transcriptome-Based Identification of ABC Transporters in the Western Tarnished Plant Bug Lygus hesperus.</title>
        <authorList>
            <person name="Hull J.J."/>
            <person name="Chaney K."/>
            <person name="Geib S.M."/>
            <person name="Fabrick J.A."/>
            <person name="Brent C.S."/>
            <person name="Walsh D."/>
            <person name="Lavine L.C."/>
        </authorList>
    </citation>
    <scope>NUCLEOTIDE SEQUENCE</scope>
</reference>
<feature type="compositionally biased region" description="Basic and acidic residues" evidence="1">
    <location>
        <begin position="192"/>
        <end position="211"/>
    </location>
</feature>
<feature type="compositionally biased region" description="Polar residues" evidence="1">
    <location>
        <begin position="122"/>
        <end position="134"/>
    </location>
</feature>